<reference evidence="3" key="1">
    <citation type="journal article" date="2020" name="Stud. Mycol.">
        <title>101 Dothideomycetes genomes: a test case for predicting lifestyles and emergence of pathogens.</title>
        <authorList>
            <person name="Haridas S."/>
            <person name="Albert R."/>
            <person name="Binder M."/>
            <person name="Bloem J."/>
            <person name="Labutti K."/>
            <person name="Salamov A."/>
            <person name="Andreopoulos B."/>
            <person name="Baker S."/>
            <person name="Barry K."/>
            <person name="Bills G."/>
            <person name="Bluhm B."/>
            <person name="Cannon C."/>
            <person name="Castanera R."/>
            <person name="Culley D."/>
            <person name="Daum C."/>
            <person name="Ezra D."/>
            <person name="Gonzalez J."/>
            <person name="Henrissat B."/>
            <person name="Kuo A."/>
            <person name="Liang C."/>
            <person name="Lipzen A."/>
            <person name="Lutzoni F."/>
            <person name="Magnuson J."/>
            <person name="Mondo S."/>
            <person name="Nolan M."/>
            <person name="Ohm R."/>
            <person name="Pangilinan J."/>
            <person name="Park H.-J."/>
            <person name="Ramirez L."/>
            <person name="Alfaro M."/>
            <person name="Sun H."/>
            <person name="Tritt A."/>
            <person name="Yoshinaga Y."/>
            <person name="Zwiers L.-H."/>
            <person name="Turgeon B."/>
            <person name="Goodwin S."/>
            <person name="Spatafora J."/>
            <person name="Crous P."/>
            <person name="Grigoriev I."/>
        </authorList>
    </citation>
    <scope>NUCLEOTIDE SEQUENCE</scope>
    <source>
        <strain evidence="3">CBS 115976</strain>
    </source>
</reference>
<accession>A0A6A6U9N9</accession>
<dbReference type="InterPro" id="IPR013897">
    <property type="entry name" value="Duc1"/>
</dbReference>
<protein>
    <submittedName>
        <fullName evidence="3">DUF1769-domain-containing protein</fullName>
    </submittedName>
</protein>
<evidence type="ECO:0000313" key="3">
    <source>
        <dbReference type="EMBL" id="KAF2668157.1"/>
    </source>
</evidence>
<organism evidence="3 4">
    <name type="scientific">Microthyrium microscopicum</name>
    <dbReference type="NCBI Taxonomy" id="703497"/>
    <lineage>
        <taxon>Eukaryota</taxon>
        <taxon>Fungi</taxon>
        <taxon>Dikarya</taxon>
        <taxon>Ascomycota</taxon>
        <taxon>Pezizomycotina</taxon>
        <taxon>Dothideomycetes</taxon>
        <taxon>Dothideomycetes incertae sedis</taxon>
        <taxon>Microthyriales</taxon>
        <taxon>Microthyriaceae</taxon>
        <taxon>Microthyrium</taxon>
    </lineage>
</organism>
<keyword evidence="4" id="KW-1185">Reference proteome</keyword>
<dbReference type="PANTHER" id="PTHR34826:SF2">
    <property type="entry name" value="UPF0590 PROTEIN C409.17C"/>
    <property type="match status" value="1"/>
</dbReference>
<dbReference type="Proteomes" id="UP000799302">
    <property type="component" value="Unassembled WGS sequence"/>
</dbReference>
<dbReference type="OrthoDB" id="2119945at2759"/>
<gene>
    <name evidence="3" type="ORF">BT63DRAFT_447068</name>
</gene>
<dbReference type="Pfam" id="PF08588">
    <property type="entry name" value="Duc1"/>
    <property type="match status" value="1"/>
</dbReference>
<feature type="compositionally biased region" description="Low complexity" evidence="1">
    <location>
        <begin position="307"/>
        <end position="318"/>
    </location>
</feature>
<evidence type="ECO:0000259" key="2">
    <source>
        <dbReference type="Pfam" id="PF08588"/>
    </source>
</evidence>
<dbReference type="EMBL" id="MU004236">
    <property type="protein sequence ID" value="KAF2668157.1"/>
    <property type="molecule type" value="Genomic_DNA"/>
</dbReference>
<proteinExistence type="predicted"/>
<dbReference type="AlphaFoldDB" id="A0A6A6U9N9"/>
<evidence type="ECO:0000313" key="4">
    <source>
        <dbReference type="Proteomes" id="UP000799302"/>
    </source>
</evidence>
<feature type="domain" description="Domain of unknown function at the cortex 1" evidence="2">
    <location>
        <begin position="10"/>
        <end position="275"/>
    </location>
</feature>
<dbReference type="PANTHER" id="PTHR34826">
    <property type="entry name" value="UPF0590 PROTEIN C409.17C"/>
    <property type="match status" value="1"/>
</dbReference>
<feature type="region of interest" description="Disordered" evidence="1">
    <location>
        <begin position="296"/>
        <end position="324"/>
    </location>
</feature>
<evidence type="ECO:0000256" key="1">
    <source>
        <dbReference type="SAM" id="MobiDB-lite"/>
    </source>
</evidence>
<name>A0A6A6U9N9_9PEZI</name>
<sequence length="341" mass="38297">MKYKSSKYLLRITCGPSYDPSTHIPILPNCDTPTAIENEHIKAHIKVRVRNYTGLPLHAPSTSPYFSAPSRSGTQYSVGFSFVPKHDIRGDEATWGNDFDHPVRDRLPPGFNIAVKIVKEFVDPSIELDAYADQPWLYAPALTSFFAMRVGEKKGAEEWGAAKELPDVEENAPIEEGADGSGQQIREQLKLPDTVSKRKKHFRSKENQAAFTFEEGRLYQADFFNPYIDFGDFSLKLPGFSINCIKYIGDKTHTLRYVFKNNKTNEVYFCVVFTLLHGDELQDAIKDEAERWKMAEEEAAQGGLKPAGSAESLASAKEALPKDRPAVEVEEAYVEHPMGKV</sequence>